<dbReference type="Proteomes" id="UP000321685">
    <property type="component" value="Unassembled WGS sequence"/>
</dbReference>
<reference evidence="1 2" key="1">
    <citation type="submission" date="2019-07" db="EMBL/GenBank/DDBJ databases">
        <title>Whole genome shotgun sequence of Pseudonocardia sulfidoxydans NBRC 16205.</title>
        <authorList>
            <person name="Hosoyama A."/>
            <person name="Uohara A."/>
            <person name="Ohji S."/>
            <person name="Ichikawa N."/>
        </authorList>
    </citation>
    <scope>NUCLEOTIDE SEQUENCE [LARGE SCALE GENOMIC DNA]</scope>
    <source>
        <strain evidence="1 2">NBRC 16205</strain>
    </source>
</reference>
<keyword evidence="2" id="KW-1185">Reference proteome</keyword>
<organism evidence="1 2">
    <name type="scientific">Pseudonocardia sulfidoxydans NBRC 16205</name>
    <dbReference type="NCBI Taxonomy" id="1223511"/>
    <lineage>
        <taxon>Bacteria</taxon>
        <taxon>Bacillati</taxon>
        <taxon>Actinomycetota</taxon>
        <taxon>Actinomycetes</taxon>
        <taxon>Pseudonocardiales</taxon>
        <taxon>Pseudonocardiaceae</taxon>
        <taxon>Pseudonocardia</taxon>
    </lineage>
</organism>
<protein>
    <submittedName>
        <fullName evidence="1">Uncharacterized protein</fullName>
    </submittedName>
</protein>
<proteinExistence type="predicted"/>
<dbReference type="AlphaFoldDB" id="A0A511DAE1"/>
<name>A0A511DAE1_9PSEU</name>
<evidence type="ECO:0000313" key="2">
    <source>
        <dbReference type="Proteomes" id="UP000321685"/>
    </source>
</evidence>
<comment type="caution">
    <text evidence="1">The sequence shown here is derived from an EMBL/GenBank/DDBJ whole genome shotgun (WGS) entry which is preliminary data.</text>
</comment>
<evidence type="ECO:0000313" key="1">
    <source>
        <dbReference type="EMBL" id="GEL21756.1"/>
    </source>
</evidence>
<gene>
    <name evidence="1" type="ORF">PSU4_07100</name>
</gene>
<sequence length="68" mass="7239">MAEILSAAWGRTITLSAPPATTDDGLPAPFVVSQTYLSARPAPARPEYAKAFGLPVTTVEVWARVTRP</sequence>
<dbReference type="EMBL" id="BJVJ01000004">
    <property type="protein sequence ID" value="GEL21756.1"/>
    <property type="molecule type" value="Genomic_DNA"/>
</dbReference>
<accession>A0A511DAE1</accession>